<dbReference type="EMBL" id="PDNW01000001">
    <property type="protein sequence ID" value="PLC51757.1"/>
    <property type="molecule type" value="Genomic_DNA"/>
</dbReference>
<keyword evidence="2" id="KW-0472">Membrane</keyword>
<evidence type="ECO:0000313" key="5">
    <source>
        <dbReference type="Proteomes" id="UP000234190"/>
    </source>
</evidence>
<dbReference type="AlphaFoldDB" id="A0A2N4U9T1"/>
<sequence length="368" mass="38747">MRLNHVLPRLGPRRPSRAAAFFARPPARQGGTSLIEFSVVAVPIFLLGMGTIEVAQWFFKRQALSLALLEAGRAAITAHARPSTIESAFEKALLPLLASDSGATRTAETRSGKARSESGAVQRLEQALVERRRLTGAAPWRIQILSPTPQAFRDFSDSSLPIAKETGLHAINNNYLAEQSQRASAQGQTPPRGPQSSQDILQANTLVLRLTYLHEPILPGIKGLMRLLGSQGSSYGQNAMARGGYIPIMQDIALVMQSHPVDWPSLGNGKVVKEQLPPSGLPVAVVSCQGLWCMDAPGAPVSDGTAQPSSEDALPQWPPAGNGQTPNAPVAGSVPNSPADSTTPTTPSSGLAVAPDDPACGVILCCTA</sequence>
<evidence type="ECO:0000259" key="3">
    <source>
        <dbReference type="Pfam" id="PF07811"/>
    </source>
</evidence>
<dbReference type="InterPro" id="IPR012495">
    <property type="entry name" value="TadE-like_dom"/>
</dbReference>
<keyword evidence="2" id="KW-1133">Transmembrane helix</keyword>
<evidence type="ECO:0000313" key="4">
    <source>
        <dbReference type="EMBL" id="PLC51757.1"/>
    </source>
</evidence>
<comment type="caution">
    <text evidence="4">The sequence shown here is derived from an EMBL/GenBank/DDBJ whole genome shotgun (WGS) entry which is preliminary data.</text>
</comment>
<reference evidence="4 5" key="1">
    <citation type="submission" date="2017-10" db="EMBL/GenBank/DDBJ databases">
        <title>Two draft genome sequences of Pusillimonas sp. strains isolated from a nitrate- and radionuclide-contaminated groundwater in Russia.</title>
        <authorList>
            <person name="Grouzdev D.S."/>
            <person name="Tourova T.P."/>
            <person name="Goeva M.A."/>
            <person name="Babich T.L."/>
            <person name="Sokolova D.S."/>
            <person name="Abdullin R."/>
            <person name="Poltaraus A.B."/>
            <person name="Toshchakov S.V."/>
            <person name="Nazina T.N."/>
        </authorList>
    </citation>
    <scope>NUCLEOTIDE SEQUENCE [LARGE SCALE GENOMIC DNA]</scope>
    <source>
        <strain evidence="4 5">JR1/69-3-13</strain>
    </source>
</reference>
<keyword evidence="5" id="KW-1185">Reference proteome</keyword>
<dbReference type="Proteomes" id="UP000234190">
    <property type="component" value="Unassembled WGS sequence"/>
</dbReference>
<accession>A0A2N4U9T1</accession>
<gene>
    <name evidence="4" type="ORF">CR159_01660</name>
</gene>
<feature type="region of interest" description="Disordered" evidence="1">
    <location>
        <begin position="178"/>
        <end position="197"/>
    </location>
</feature>
<dbReference type="RefSeq" id="WP_102072244.1">
    <property type="nucleotide sequence ID" value="NZ_PDNW01000001.1"/>
</dbReference>
<feature type="transmembrane region" description="Helical" evidence="2">
    <location>
        <begin position="34"/>
        <end position="59"/>
    </location>
</feature>
<evidence type="ECO:0000256" key="1">
    <source>
        <dbReference type="SAM" id="MobiDB-lite"/>
    </source>
</evidence>
<evidence type="ECO:0000256" key="2">
    <source>
        <dbReference type="SAM" id="Phobius"/>
    </source>
</evidence>
<dbReference type="Pfam" id="PF07811">
    <property type="entry name" value="TadE"/>
    <property type="match status" value="1"/>
</dbReference>
<feature type="region of interest" description="Disordered" evidence="1">
    <location>
        <begin position="299"/>
        <end position="353"/>
    </location>
</feature>
<proteinExistence type="predicted"/>
<organism evidence="4 5">
    <name type="scientific">Pollutimonas subterranea</name>
    <dbReference type="NCBI Taxonomy" id="2045210"/>
    <lineage>
        <taxon>Bacteria</taxon>
        <taxon>Pseudomonadati</taxon>
        <taxon>Pseudomonadota</taxon>
        <taxon>Betaproteobacteria</taxon>
        <taxon>Burkholderiales</taxon>
        <taxon>Alcaligenaceae</taxon>
        <taxon>Pollutimonas</taxon>
    </lineage>
</organism>
<feature type="compositionally biased region" description="Low complexity" evidence="1">
    <location>
        <begin position="335"/>
        <end position="349"/>
    </location>
</feature>
<dbReference type="OrthoDB" id="8681001at2"/>
<keyword evidence="2" id="KW-0812">Transmembrane</keyword>
<name>A0A2N4U9T1_9BURK</name>
<feature type="domain" description="TadE-like" evidence="3">
    <location>
        <begin position="31"/>
        <end position="73"/>
    </location>
</feature>
<protein>
    <recommendedName>
        <fullName evidence="3">TadE-like domain-containing protein</fullName>
    </recommendedName>
</protein>